<dbReference type="Pfam" id="PF13858">
    <property type="entry name" value="DUF4199"/>
    <property type="match status" value="1"/>
</dbReference>
<dbReference type="AlphaFoldDB" id="A0A386HS56"/>
<gene>
    <name evidence="2" type="ORF">D6B99_14085</name>
</gene>
<accession>A0A386HS56</accession>
<evidence type="ECO:0000313" key="2">
    <source>
        <dbReference type="EMBL" id="AYD48633.1"/>
    </source>
</evidence>
<reference evidence="2 3" key="1">
    <citation type="submission" date="2018-09" db="EMBL/GenBank/DDBJ databases">
        <title>Arachidicoccus sp. nov., a bacterium isolated from soil.</title>
        <authorList>
            <person name="Weon H.-Y."/>
            <person name="Kwon S.-W."/>
            <person name="Lee S.A."/>
        </authorList>
    </citation>
    <scope>NUCLEOTIDE SEQUENCE [LARGE SCALE GENOMIC DNA]</scope>
    <source>
        <strain evidence="2 3">KIS59-12</strain>
    </source>
</reference>
<sequence length="171" mass="18876">MEKKQNANLMGALIISLIIIVIELVLYFTNQMENKGLGMITYLVFIVGICMICVQYSKEKNGNVTFGNLFAQGFKTSALVALIMIVWSVLMFKVLFPDLPDQLMQAQRTKMLEKGLTDEQMAQGMTFAKKFFMTFVIGGVILMYAILGAIASLLGAAIAKKNPKASNPFGE</sequence>
<evidence type="ECO:0000313" key="3">
    <source>
        <dbReference type="Proteomes" id="UP000266118"/>
    </source>
</evidence>
<dbReference type="KEGG" id="ark:D6B99_14085"/>
<dbReference type="OrthoDB" id="678029at2"/>
<feature type="transmembrane region" description="Helical" evidence="1">
    <location>
        <begin position="7"/>
        <end position="28"/>
    </location>
</feature>
<feature type="transmembrane region" description="Helical" evidence="1">
    <location>
        <begin position="40"/>
        <end position="57"/>
    </location>
</feature>
<feature type="transmembrane region" description="Helical" evidence="1">
    <location>
        <begin position="131"/>
        <end position="159"/>
    </location>
</feature>
<organism evidence="2 3">
    <name type="scientific">Arachidicoccus soli</name>
    <dbReference type="NCBI Taxonomy" id="2341117"/>
    <lineage>
        <taxon>Bacteria</taxon>
        <taxon>Pseudomonadati</taxon>
        <taxon>Bacteroidota</taxon>
        <taxon>Chitinophagia</taxon>
        <taxon>Chitinophagales</taxon>
        <taxon>Chitinophagaceae</taxon>
        <taxon>Arachidicoccus</taxon>
    </lineage>
</organism>
<proteinExistence type="predicted"/>
<dbReference type="RefSeq" id="WP_119989567.1">
    <property type="nucleotide sequence ID" value="NZ_CP032489.1"/>
</dbReference>
<protein>
    <submittedName>
        <fullName evidence="2">DUF4199 domain-containing protein</fullName>
    </submittedName>
</protein>
<keyword evidence="1" id="KW-1133">Transmembrane helix</keyword>
<feature type="transmembrane region" description="Helical" evidence="1">
    <location>
        <begin position="78"/>
        <end position="96"/>
    </location>
</feature>
<dbReference type="Proteomes" id="UP000266118">
    <property type="component" value="Chromosome"/>
</dbReference>
<keyword evidence="1" id="KW-0472">Membrane</keyword>
<dbReference type="InterPro" id="IPR025250">
    <property type="entry name" value="DUF4199"/>
</dbReference>
<name>A0A386HS56_9BACT</name>
<dbReference type="EMBL" id="CP032489">
    <property type="protein sequence ID" value="AYD48633.1"/>
    <property type="molecule type" value="Genomic_DNA"/>
</dbReference>
<evidence type="ECO:0000256" key="1">
    <source>
        <dbReference type="SAM" id="Phobius"/>
    </source>
</evidence>
<keyword evidence="1" id="KW-0812">Transmembrane</keyword>
<keyword evidence="3" id="KW-1185">Reference proteome</keyword>